<feature type="region of interest" description="Disordered" evidence="1">
    <location>
        <begin position="74"/>
        <end position="259"/>
    </location>
</feature>
<dbReference type="InterPro" id="IPR011989">
    <property type="entry name" value="ARM-like"/>
</dbReference>
<dbReference type="Proteomes" id="UP000007635">
    <property type="component" value="Chromosome X"/>
</dbReference>
<dbReference type="Pfam" id="PF24959">
    <property type="entry name" value="FH3_FHOD1-3"/>
    <property type="match status" value="1"/>
</dbReference>
<dbReference type="GO" id="GO:0030866">
    <property type="term" value="P:cortical actin cytoskeleton organization"/>
    <property type="evidence" value="ECO:0007669"/>
    <property type="project" value="TreeGrafter"/>
</dbReference>
<dbReference type="Gene3D" id="1.25.10.10">
    <property type="entry name" value="Leucine-rich Repeat Variant"/>
    <property type="match status" value="1"/>
</dbReference>
<dbReference type="PANTHER" id="PTHR45920">
    <property type="entry name" value="FORMIN HOMOLOGY 2 DOMAIN CONTAINING, ISOFORM I"/>
    <property type="match status" value="1"/>
</dbReference>
<proteinExistence type="predicted"/>
<dbReference type="GO" id="GO:0045214">
    <property type="term" value="P:sarcomere organization"/>
    <property type="evidence" value="ECO:0007669"/>
    <property type="project" value="TreeGrafter"/>
</dbReference>
<evidence type="ECO:0000256" key="1">
    <source>
        <dbReference type="SAM" id="MobiDB-lite"/>
    </source>
</evidence>
<dbReference type="Ensembl" id="ENSGACT00000050115.1">
    <property type="protein sequence ID" value="ENSGACP00000050702.1"/>
    <property type="gene ID" value="ENSGACG00000037682.1"/>
</dbReference>
<dbReference type="SUPFAM" id="SSF48371">
    <property type="entry name" value="ARM repeat"/>
    <property type="match status" value="1"/>
</dbReference>
<feature type="compositionally biased region" description="Basic and acidic residues" evidence="1">
    <location>
        <begin position="209"/>
        <end position="223"/>
    </location>
</feature>
<reference evidence="3" key="3">
    <citation type="submission" date="2025-09" db="UniProtKB">
        <authorList>
            <consortium name="Ensembl"/>
        </authorList>
    </citation>
    <scope>IDENTIFICATION</scope>
</reference>
<feature type="compositionally biased region" description="Polar residues" evidence="1">
    <location>
        <begin position="198"/>
        <end position="208"/>
    </location>
</feature>
<dbReference type="GeneTree" id="ENSGT00940000154807"/>
<sequence>MEILHEKDGVDTELLVYAMTLINKTLAALPDQDSFYDMVDGLEEQGMETVTQRHLGRKGTDLDLVEQLNIYEMSLQHEDGDDDSQPPPIGRRDRRRVSVGGGDKRCGLERRRSRRASLGRSGQASPCSPASPQRAGLPPFNGQRAEDTSEREEECDDGIEEEEEEEETPETESDSDEQEGADTVSKLTTLRHLPTIVHRTTVQSITITSRKEDIKEEEQRNRTEPPPAPAVSPSTPTFSSPLSPPAQPSFLASLLARKR</sequence>
<feature type="compositionally biased region" description="Acidic residues" evidence="1">
    <location>
        <begin position="149"/>
        <end position="180"/>
    </location>
</feature>
<reference evidence="3" key="2">
    <citation type="submission" date="2025-08" db="UniProtKB">
        <authorList>
            <consortium name="Ensembl"/>
        </authorList>
    </citation>
    <scope>IDENTIFICATION</scope>
</reference>
<dbReference type="AlphaFoldDB" id="A0AAQ4QIJ4"/>
<dbReference type="InterPro" id="IPR016024">
    <property type="entry name" value="ARM-type_fold"/>
</dbReference>
<keyword evidence="4" id="KW-1185">Reference proteome</keyword>
<name>A0AAQ4QIJ4_GASAC</name>
<reference evidence="3 4" key="1">
    <citation type="journal article" date="2021" name="G3 (Bethesda)">
        <title>Improved contiguity of the threespine stickleback genome using long-read sequencing.</title>
        <authorList>
            <person name="Nath S."/>
            <person name="Shaw D.E."/>
            <person name="White M.A."/>
        </authorList>
    </citation>
    <scope>NUCLEOTIDE SEQUENCE [LARGE SCALE GENOMIC DNA]</scope>
    <source>
        <strain evidence="3 4">Lake Benthic</strain>
    </source>
</reference>
<feature type="domain" description="FHOD1/3-like FH3" evidence="2">
    <location>
        <begin position="1"/>
        <end position="50"/>
    </location>
</feature>
<evidence type="ECO:0000259" key="2">
    <source>
        <dbReference type="Pfam" id="PF24959"/>
    </source>
</evidence>
<protein>
    <recommendedName>
        <fullName evidence="2">FHOD1/3-like FH3 domain-containing protein</fullName>
    </recommendedName>
</protein>
<dbReference type="GO" id="GO:0005737">
    <property type="term" value="C:cytoplasm"/>
    <property type="evidence" value="ECO:0007669"/>
    <property type="project" value="TreeGrafter"/>
</dbReference>
<accession>A0AAQ4QIJ4</accession>
<organism evidence="3 4">
    <name type="scientific">Gasterosteus aculeatus aculeatus</name>
    <name type="common">three-spined stickleback</name>
    <dbReference type="NCBI Taxonomy" id="481459"/>
    <lineage>
        <taxon>Eukaryota</taxon>
        <taxon>Metazoa</taxon>
        <taxon>Chordata</taxon>
        <taxon>Craniata</taxon>
        <taxon>Vertebrata</taxon>
        <taxon>Euteleostomi</taxon>
        <taxon>Actinopterygii</taxon>
        <taxon>Neopterygii</taxon>
        <taxon>Teleostei</taxon>
        <taxon>Neoteleostei</taxon>
        <taxon>Acanthomorphata</taxon>
        <taxon>Eupercaria</taxon>
        <taxon>Perciformes</taxon>
        <taxon>Cottioidei</taxon>
        <taxon>Gasterosteales</taxon>
        <taxon>Gasterosteidae</taxon>
        <taxon>Gasterosteus</taxon>
    </lineage>
</organism>
<dbReference type="GO" id="GO:0051015">
    <property type="term" value="F:actin filament binding"/>
    <property type="evidence" value="ECO:0007669"/>
    <property type="project" value="TreeGrafter"/>
</dbReference>
<dbReference type="InterPro" id="IPR056771">
    <property type="entry name" value="FH3_FHOD1-3-like"/>
</dbReference>
<feature type="compositionally biased region" description="Low complexity" evidence="1">
    <location>
        <begin position="231"/>
        <end position="241"/>
    </location>
</feature>
<dbReference type="GO" id="GO:0005856">
    <property type="term" value="C:cytoskeleton"/>
    <property type="evidence" value="ECO:0007669"/>
    <property type="project" value="TreeGrafter"/>
</dbReference>
<dbReference type="PANTHER" id="PTHR45920:SF3">
    <property type="entry name" value="FH1_FH2 DOMAIN-CONTAINING PROTEIN 3"/>
    <property type="match status" value="1"/>
</dbReference>
<dbReference type="GO" id="GO:0055003">
    <property type="term" value="P:cardiac myofibril assembly"/>
    <property type="evidence" value="ECO:0007669"/>
    <property type="project" value="TreeGrafter"/>
</dbReference>
<evidence type="ECO:0000313" key="4">
    <source>
        <dbReference type="Proteomes" id="UP000007635"/>
    </source>
</evidence>
<evidence type="ECO:0000313" key="3">
    <source>
        <dbReference type="Ensembl" id="ENSGACP00000050702.1"/>
    </source>
</evidence>